<gene>
    <name evidence="1" type="ORF">H2199_009053</name>
</gene>
<reference evidence="1" key="1">
    <citation type="submission" date="2022-10" db="EMBL/GenBank/DDBJ databases">
        <title>Culturing micro-colonial fungi from biological soil crusts in the Mojave desert and describing Neophaeococcomyces mojavensis, and introducing the new genera and species Taxawa tesnikishii.</title>
        <authorList>
            <person name="Kurbessoian T."/>
            <person name="Stajich J.E."/>
        </authorList>
    </citation>
    <scope>NUCLEOTIDE SEQUENCE</scope>
    <source>
        <strain evidence="1">JES_115</strain>
    </source>
</reference>
<protein>
    <submittedName>
        <fullName evidence="1">Uncharacterized protein</fullName>
    </submittedName>
</protein>
<evidence type="ECO:0000313" key="1">
    <source>
        <dbReference type="EMBL" id="KAJ9634223.1"/>
    </source>
</evidence>
<proteinExistence type="predicted"/>
<name>A0ACC2YFX4_9PEZI</name>
<accession>A0ACC2YFX4</accession>
<comment type="caution">
    <text evidence="1">The sequence shown here is derived from an EMBL/GenBank/DDBJ whole genome shotgun (WGS) entry which is preliminary data.</text>
</comment>
<sequence>MPSSQAGSPRKRRRAENDGIFPNQSVSVTSPTELTERTRIDPPSSSRPSSPTRDLPNQLRIANPAIDCTPPQGVVLPDSATILRKHLVQDFGQRVIPAGLRQRIAVLGPEWTEEIPDFAYDNMDAQTPRTRFALEGGLEVKQAGGDNKEAQAQLSIWLAAGLEHMWRLGNSAKKEPYPIESLQPMVGCTIVGHDWHTHIAFKVTEDQRDKTRVIGPINLLVANTRDYYGIFKLIDLIKRVTKHAEAVYWPWLRDDILKPLVPGLPEKQQDKG</sequence>
<keyword evidence="2" id="KW-1185">Reference proteome</keyword>
<evidence type="ECO:0000313" key="2">
    <source>
        <dbReference type="Proteomes" id="UP001172680"/>
    </source>
</evidence>
<organism evidence="1 2">
    <name type="scientific">Coniosporium tulheliwenetii</name>
    <dbReference type="NCBI Taxonomy" id="3383036"/>
    <lineage>
        <taxon>Eukaryota</taxon>
        <taxon>Fungi</taxon>
        <taxon>Dikarya</taxon>
        <taxon>Ascomycota</taxon>
        <taxon>Pezizomycotina</taxon>
        <taxon>Dothideomycetes</taxon>
        <taxon>Dothideomycetes incertae sedis</taxon>
        <taxon>Coniosporium</taxon>
    </lineage>
</organism>
<dbReference type="EMBL" id="JAPDRP010000034">
    <property type="protein sequence ID" value="KAJ9634223.1"/>
    <property type="molecule type" value="Genomic_DNA"/>
</dbReference>
<dbReference type="Proteomes" id="UP001172680">
    <property type="component" value="Unassembled WGS sequence"/>
</dbReference>